<dbReference type="InterPro" id="IPR006091">
    <property type="entry name" value="Acyl-CoA_Oxase/DH_mid-dom"/>
</dbReference>
<reference evidence="10 11" key="1">
    <citation type="journal article" date="2016" name="Int. J. Syst. Evol. Microbiol.">
        <title>Pseudaminobacter manganicus sp. nov., isolated from sludge of a manganese mine.</title>
        <authorList>
            <person name="Li J."/>
            <person name="Huang J."/>
            <person name="Liao S."/>
            <person name="Wang G."/>
        </authorList>
    </citation>
    <scope>NUCLEOTIDE SEQUENCE [LARGE SCALE GENOMIC DNA]</scope>
    <source>
        <strain evidence="10 11">JH-7</strain>
    </source>
</reference>
<dbReference type="InterPro" id="IPR009100">
    <property type="entry name" value="AcylCoA_DH/oxidase_NM_dom_sf"/>
</dbReference>
<keyword evidence="4 6" id="KW-0274">FAD</keyword>
<dbReference type="Proteomes" id="UP000191905">
    <property type="component" value="Unassembled WGS sequence"/>
</dbReference>
<dbReference type="InterPro" id="IPR046373">
    <property type="entry name" value="Acyl-CoA_Oxase/DH_mid-dom_sf"/>
</dbReference>
<sequence length="390" mass="41715">MVLRLPEEVRQIRDTVRAFVDDIVQPRAAEIDRANEIPEEILDKARELGLFGFSIPEAYGGLGESELASSVALETMSHGPGGVTFFVAPSAPAAAINLVGRPDQKDRYLPDLAAGKRYAAFCLSEAGAGSDAAGIKARAVRKGGRWSISGTKLWISRANKAGVFLVSAVTDPDKGAKGGITVFLLDKRKGIKVGKQDWQLGGRGSGSAEVHFDECEASDDEVLGEVGYGFNALKFILGRARLWAAARGVGVISRAAELSIAHAETRQQFGKKIGEFQAIKHKIADMTADLYTARLLLYQAAMLFDEGKDAAQEAAYAKLFCSEAAGRAADSAVQIHGAMGVSQEFGVERLYRDCRAYRILDGTSDIQRGMIASRVQRVGLGHTLAPGGLE</sequence>
<dbReference type="GO" id="GO:0003995">
    <property type="term" value="F:acyl-CoA dehydrogenase activity"/>
    <property type="evidence" value="ECO:0007669"/>
    <property type="project" value="InterPro"/>
</dbReference>
<keyword evidence="3 6" id="KW-0285">Flavoprotein</keyword>
<protein>
    <recommendedName>
        <fullName evidence="12">Acyl-CoA dehydrogenase</fullName>
    </recommendedName>
</protein>
<evidence type="ECO:0000259" key="8">
    <source>
        <dbReference type="Pfam" id="PF02770"/>
    </source>
</evidence>
<evidence type="ECO:0000256" key="1">
    <source>
        <dbReference type="ARBA" id="ARBA00001974"/>
    </source>
</evidence>
<evidence type="ECO:0000256" key="6">
    <source>
        <dbReference type="RuleBase" id="RU362125"/>
    </source>
</evidence>
<keyword evidence="5 6" id="KW-0560">Oxidoreductase</keyword>
<dbReference type="PIRSF" id="PIRSF016578">
    <property type="entry name" value="HsaA"/>
    <property type="match status" value="1"/>
</dbReference>
<dbReference type="SUPFAM" id="SSF56645">
    <property type="entry name" value="Acyl-CoA dehydrogenase NM domain-like"/>
    <property type="match status" value="1"/>
</dbReference>
<evidence type="ECO:0008006" key="12">
    <source>
        <dbReference type="Google" id="ProtNLM"/>
    </source>
</evidence>
<dbReference type="Gene3D" id="1.10.540.10">
    <property type="entry name" value="Acyl-CoA dehydrogenase/oxidase, N-terminal domain"/>
    <property type="match status" value="1"/>
</dbReference>
<dbReference type="SUPFAM" id="SSF47203">
    <property type="entry name" value="Acyl-CoA dehydrogenase C-terminal domain-like"/>
    <property type="match status" value="1"/>
</dbReference>
<dbReference type="PANTHER" id="PTHR43884">
    <property type="entry name" value="ACYL-COA DEHYDROGENASE"/>
    <property type="match status" value="1"/>
</dbReference>
<comment type="caution">
    <text evidence="10">The sequence shown here is derived from an EMBL/GenBank/DDBJ whole genome shotgun (WGS) entry which is preliminary data.</text>
</comment>
<dbReference type="AlphaFoldDB" id="A0A1V8RS90"/>
<evidence type="ECO:0000256" key="3">
    <source>
        <dbReference type="ARBA" id="ARBA00022630"/>
    </source>
</evidence>
<proteinExistence type="inferred from homology"/>
<evidence type="ECO:0000256" key="5">
    <source>
        <dbReference type="ARBA" id="ARBA00023002"/>
    </source>
</evidence>
<evidence type="ECO:0000259" key="9">
    <source>
        <dbReference type="Pfam" id="PF02771"/>
    </source>
</evidence>
<feature type="domain" description="Acyl-CoA oxidase/dehydrogenase middle" evidence="8">
    <location>
        <begin position="120"/>
        <end position="215"/>
    </location>
</feature>
<dbReference type="FunFam" id="1.20.140.10:FF:000001">
    <property type="entry name" value="Acyl-CoA dehydrogenase"/>
    <property type="match status" value="1"/>
</dbReference>
<dbReference type="GO" id="GO:0050660">
    <property type="term" value="F:flavin adenine dinucleotide binding"/>
    <property type="evidence" value="ECO:0007669"/>
    <property type="project" value="InterPro"/>
</dbReference>
<organism evidence="10 11">
    <name type="scientific">Manganibacter manganicus</name>
    <dbReference type="NCBI Taxonomy" id="1873176"/>
    <lineage>
        <taxon>Bacteria</taxon>
        <taxon>Pseudomonadati</taxon>
        <taxon>Pseudomonadota</taxon>
        <taxon>Alphaproteobacteria</taxon>
        <taxon>Hyphomicrobiales</taxon>
        <taxon>Phyllobacteriaceae</taxon>
        <taxon>Manganibacter</taxon>
    </lineage>
</organism>
<dbReference type="InterPro" id="IPR006089">
    <property type="entry name" value="Acyl-CoA_DH_CS"/>
</dbReference>
<dbReference type="InterPro" id="IPR009075">
    <property type="entry name" value="AcylCo_DH/oxidase_C"/>
</dbReference>
<dbReference type="InterPro" id="IPR037069">
    <property type="entry name" value="AcylCoA_DH/ox_N_sf"/>
</dbReference>
<evidence type="ECO:0000313" key="10">
    <source>
        <dbReference type="EMBL" id="OQM76047.1"/>
    </source>
</evidence>
<dbReference type="Pfam" id="PF00441">
    <property type="entry name" value="Acyl-CoA_dh_1"/>
    <property type="match status" value="1"/>
</dbReference>
<evidence type="ECO:0000256" key="4">
    <source>
        <dbReference type="ARBA" id="ARBA00022827"/>
    </source>
</evidence>
<evidence type="ECO:0000313" key="11">
    <source>
        <dbReference type="Proteomes" id="UP000191905"/>
    </source>
</evidence>
<keyword evidence="11" id="KW-1185">Reference proteome</keyword>
<dbReference type="Gene3D" id="1.20.140.10">
    <property type="entry name" value="Butyryl-CoA Dehydrogenase, subunit A, domain 3"/>
    <property type="match status" value="1"/>
</dbReference>
<name>A0A1V8RS90_9HYPH</name>
<dbReference type="PROSITE" id="PS00072">
    <property type="entry name" value="ACYL_COA_DH_1"/>
    <property type="match status" value="1"/>
</dbReference>
<comment type="cofactor">
    <cofactor evidence="1 6">
        <name>FAD</name>
        <dbReference type="ChEBI" id="CHEBI:57692"/>
    </cofactor>
</comment>
<dbReference type="PANTHER" id="PTHR43884:SF12">
    <property type="entry name" value="ISOVALERYL-COA DEHYDROGENASE, MITOCHONDRIAL-RELATED"/>
    <property type="match status" value="1"/>
</dbReference>
<dbReference type="EMBL" id="MDET01000011">
    <property type="protein sequence ID" value="OQM76047.1"/>
    <property type="molecule type" value="Genomic_DNA"/>
</dbReference>
<dbReference type="Pfam" id="PF02771">
    <property type="entry name" value="Acyl-CoA_dh_N"/>
    <property type="match status" value="1"/>
</dbReference>
<dbReference type="Gene3D" id="2.40.110.10">
    <property type="entry name" value="Butyryl-CoA Dehydrogenase, subunit A, domain 2"/>
    <property type="match status" value="1"/>
</dbReference>
<dbReference type="OrthoDB" id="9775090at2"/>
<dbReference type="STRING" id="1873176.BFN67_16530"/>
<dbReference type="InterPro" id="IPR013786">
    <property type="entry name" value="AcylCoA_DH/ox_N"/>
</dbReference>
<dbReference type="InterPro" id="IPR036250">
    <property type="entry name" value="AcylCo_DH-like_C"/>
</dbReference>
<dbReference type="RefSeq" id="WP_139789094.1">
    <property type="nucleotide sequence ID" value="NZ_MDET01000011.1"/>
</dbReference>
<gene>
    <name evidence="10" type="ORF">BFN67_16530</name>
</gene>
<feature type="domain" description="Acyl-CoA dehydrogenase/oxidase C-terminal" evidence="7">
    <location>
        <begin position="229"/>
        <end position="375"/>
    </location>
</feature>
<evidence type="ECO:0000259" key="7">
    <source>
        <dbReference type="Pfam" id="PF00441"/>
    </source>
</evidence>
<dbReference type="Pfam" id="PF02770">
    <property type="entry name" value="Acyl-CoA_dh_M"/>
    <property type="match status" value="1"/>
</dbReference>
<comment type="similarity">
    <text evidence="2 6">Belongs to the acyl-CoA dehydrogenase family.</text>
</comment>
<evidence type="ECO:0000256" key="2">
    <source>
        <dbReference type="ARBA" id="ARBA00009347"/>
    </source>
</evidence>
<accession>A0A1V8RS90</accession>
<feature type="domain" description="Acyl-CoA dehydrogenase/oxidase N-terminal" evidence="9">
    <location>
        <begin position="7"/>
        <end position="116"/>
    </location>
</feature>